<reference evidence="1 2" key="5">
    <citation type="journal article" date="1997" name="Virology">
        <title>Analysis of 74 kb of DNA located at the right end of the 330-kb chlorella virus PBCV-1 genome.</title>
        <authorList>
            <person name="Li Y."/>
            <person name="Lu Z."/>
            <person name="Sun L."/>
            <person name="Ropp S."/>
            <person name="Kutish G.F."/>
            <person name="Rock D.L."/>
            <person name="Van Etten J.L."/>
        </authorList>
    </citation>
    <scope>NUCLEOTIDE SEQUENCE [LARGE SCALE GENOMIC DNA]</scope>
</reference>
<name>Q98458_PBCV1</name>
<dbReference type="PIR" id="T17909">
    <property type="entry name" value="T17909"/>
</dbReference>
<organism evidence="1 2">
    <name type="scientific">Paramecium bursaria Chlorella virus 1</name>
    <name type="common">PBCV-1</name>
    <dbReference type="NCBI Taxonomy" id="10506"/>
    <lineage>
        <taxon>Viruses</taxon>
        <taxon>Varidnaviria</taxon>
        <taxon>Bamfordvirae</taxon>
        <taxon>Nucleocytoviricota</taxon>
        <taxon>Megaviricetes</taxon>
        <taxon>Algavirales</taxon>
        <taxon>Phycodnaviridae</taxon>
        <taxon>Chlorovirus</taxon>
        <taxon>Chlorovirus vanettense</taxon>
    </lineage>
</organism>
<proteinExistence type="predicted"/>
<evidence type="ECO:0000313" key="1">
    <source>
        <dbReference type="EMBL" id="AAC96774.1"/>
    </source>
</evidence>
<dbReference type="Proteomes" id="UP000000862">
    <property type="component" value="Segment"/>
</dbReference>
<reference evidence="1 2" key="4">
    <citation type="journal article" date="1996" name="Virology">
        <title>Analysis of 76 kb of the chlorella virus PBCV-1 330-kb genome: map positions 182 to 258.</title>
        <authorList>
            <person name="Kutish G.F."/>
            <person name="Li Y."/>
            <person name="Lu Z."/>
            <person name="Furuta M."/>
            <person name="Rock D.L."/>
            <person name="Van Etten J.L."/>
        </authorList>
    </citation>
    <scope>NUCLEOTIDE SEQUENCE [LARGE SCALE GENOMIC DNA]</scope>
</reference>
<sequence>MKTTDTTPSVIKLLNINSIEDIPINKATVFTLSFKKSVNLILPTVPWTISKYPFIDFAPYSLTILA</sequence>
<dbReference type="GeneID" id="918036"/>
<evidence type="ECO:0000313" key="2">
    <source>
        <dbReference type="Proteomes" id="UP000000862"/>
    </source>
</evidence>
<dbReference type="RefSeq" id="NP_048763.1">
    <property type="nucleotide sequence ID" value="NC_000852.5"/>
</dbReference>
<keyword evidence="2" id="KW-1185">Reference proteome</keyword>
<dbReference type="KEGG" id="vg:918036"/>
<organismHost>
    <name type="scientific">Chlorella</name>
    <dbReference type="NCBI Taxonomy" id="3071"/>
</organismHost>
<reference evidence="1 2" key="6">
    <citation type="journal article" date="1999" name="Virology">
        <title>Chlorella virus PBCV-1 encodes a functional homospermidine synthase.</title>
        <authorList>
            <person name="Kaiser A."/>
            <person name="Vollmert M."/>
            <person name="Tholl D."/>
            <person name="Graves M.V."/>
            <person name="Gurnon J.R."/>
            <person name="Xing W."/>
            <person name="Lisec A.D."/>
            <person name="Nickerson K.W."/>
            <person name="Van Etten J.L."/>
        </authorList>
    </citation>
    <scope>NUCLEOTIDE SEQUENCE [LARGE SCALE GENOMIC DNA]</scope>
</reference>
<protein>
    <submittedName>
        <fullName evidence="1">Uncharacterized protein</fullName>
    </submittedName>
</protein>
<reference evidence="1 2" key="7">
    <citation type="journal article" date="2000" name="Virology">
        <title>Characterization of a beta-1,3-glucanase encoded by chlorella virus PBCV-1.</title>
        <authorList>
            <person name="Sun L."/>
            <person name="Gurnon J.R."/>
            <person name="Adams B.J."/>
            <person name="Graves M.V."/>
            <person name="Van Etten J.L."/>
        </authorList>
    </citation>
    <scope>NUCLEOTIDE SEQUENCE [LARGE SCALE GENOMIC DNA]</scope>
</reference>
<dbReference type="EMBL" id="JF411744">
    <property type="protein sequence ID" value="AAC96774.1"/>
    <property type="molecule type" value="Genomic_DNA"/>
</dbReference>
<gene>
    <name evidence="1" type="primary">a406L</name>
</gene>
<reference evidence="1 2" key="2">
    <citation type="journal article" date="1995" name="Virology">
        <title>Analysis of 43 kb of the Chlorella virus PBCV-1 330-kb genome: map positions 45 to 88.</title>
        <authorList>
            <person name="Li Y."/>
            <person name="Lu Z."/>
            <person name="Burbank D.E."/>
            <person name="Kutish G.F."/>
            <person name="Rock D.L."/>
            <person name="Van Etten J.L."/>
        </authorList>
    </citation>
    <scope>NUCLEOTIDE SEQUENCE [LARGE SCALE GENOMIC DNA]</scope>
</reference>
<reference evidence="1 2" key="1">
    <citation type="journal article" date="1995" name="Virology">
        <title>Analysis of 45 kb of DNA located at the left end of the chlorella virus PBCV-1 genome.</title>
        <authorList>
            <person name="Lu Z."/>
            <person name="Li Y."/>
            <person name="Zhang Y."/>
            <person name="Kutish G.F."/>
            <person name="Rock D.L."/>
            <person name="Van Etten J.L."/>
        </authorList>
    </citation>
    <scope>NUCLEOTIDE SEQUENCE [LARGE SCALE GENOMIC DNA]</scope>
</reference>
<reference evidence="1 2" key="3">
    <citation type="journal article" date="1996" name="Virology">
        <title>Analysis of 94 kb of the chlorella virus PBCV-1 330-kb genome: map positions 88 to 182.</title>
        <authorList>
            <person name="Lu Z."/>
            <person name="Li Y."/>
            <person name="Que Q."/>
            <person name="Kutish G.F."/>
            <person name="Rock D.L."/>
            <person name="Van Etten J.L."/>
        </authorList>
    </citation>
    <scope>NUCLEOTIDE SEQUENCE [LARGE SCALE GENOMIC DNA]</scope>
</reference>
<accession>Q98458</accession>
<reference evidence="1 2" key="8">
    <citation type="journal article" date="2010" name="J. Virol.">
        <title>Microarray analysis of Paramecium bursaria chlorella virus 1 transcription.</title>
        <authorList>
            <person name="Yanai-Balser G.M."/>
            <person name="Duncan G.A."/>
            <person name="Eudy J.D."/>
            <person name="Wang D."/>
            <person name="Li X."/>
            <person name="Agarkova I.V."/>
            <person name="Dunigan D.D."/>
            <person name="Van Etten J.L."/>
        </authorList>
    </citation>
    <scope>NUCLEOTIDE SEQUENCE [LARGE SCALE GENOMIC DNA]</scope>
</reference>